<reference evidence="8 9" key="1">
    <citation type="submission" date="2016-07" db="EMBL/GenBank/DDBJ databases">
        <title>Draft genome of the white-rot fungus Obba rivulosa 3A-2.</title>
        <authorList>
            <consortium name="DOE Joint Genome Institute"/>
            <person name="Miettinen O."/>
            <person name="Riley R."/>
            <person name="Acob R."/>
            <person name="Barry K."/>
            <person name="Cullen D."/>
            <person name="De Vries R."/>
            <person name="Hainaut M."/>
            <person name="Hatakka A."/>
            <person name="Henrissat B."/>
            <person name="Hilden K."/>
            <person name="Kuo R."/>
            <person name="Labutti K."/>
            <person name="Lipzen A."/>
            <person name="Makela M.R."/>
            <person name="Sandor L."/>
            <person name="Spatafora J.W."/>
            <person name="Grigoriev I.V."/>
            <person name="Hibbett D.S."/>
        </authorList>
    </citation>
    <scope>NUCLEOTIDE SEQUENCE [LARGE SCALE GENOMIC DNA]</scope>
    <source>
        <strain evidence="8 9">3A-2</strain>
    </source>
</reference>
<feature type="compositionally biased region" description="Gly residues" evidence="3">
    <location>
        <begin position="340"/>
        <end position="366"/>
    </location>
</feature>
<dbReference type="OrthoDB" id="21539at2759"/>
<gene>
    <name evidence="8" type="ORF">OBBRIDRAFT_817578</name>
</gene>
<evidence type="ECO:0000259" key="4">
    <source>
        <dbReference type="PROSITE" id="PS51512"/>
    </source>
</evidence>
<dbReference type="SUPFAM" id="SSF50182">
    <property type="entry name" value="Sm-like ribonucleoproteins"/>
    <property type="match status" value="1"/>
</dbReference>
<dbReference type="PANTHER" id="PTHR13586:SF0">
    <property type="entry name" value="TRAILER HITCH, ISOFORM H"/>
    <property type="match status" value="1"/>
</dbReference>
<dbReference type="PROSITE" id="PS51513">
    <property type="entry name" value="FFD"/>
    <property type="match status" value="1"/>
</dbReference>
<dbReference type="SMART" id="SM01199">
    <property type="entry name" value="FDF"/>
    <property type="match status" value="1"/>
</dbReference>
<proteinExistence type="predicted"/>
<dbReference type="PROSITE" id="PS51536">
    <property type="entry name" value="TFG"/>
    <property type="match status" value="1"/>
</dbReference>
<feature type="domain" description="TFG box profile" evidence="6">
    <location>
        <begin position="322"/>
        <end position="342"/>
    </location>
</feature>
<name>A0A8E2DQG8_9APHY</name>
<evidence type="ECO:0000256" key="1">
    <source>
        <dbReference type="PROSITE-ProRule" id="PRU00846"/>
    </source>
</evidence>
<dbReference type="PROSITE" id="PS51512">
    <property type="entry name" value="DFDF"/>
    <property type="match status" value="1"/>
</dbReference>
<feature type="region of interest" description="Disordered" evidence="3">
    <location>
        <begin position="201"/>
        <end position="233"/>
    </location>
</feature>
<dbReference type="InterPro" id="IPR025768">
    <property type="entry name" value="TFG_box"/>
</dbReference>
<feature type="domain" description="DFDF" evidence="4">
    <location>
        <begin position="228"/>
        <end position="264"/>
    </location>
</feature>
<evidence type="ECO:0000313" key="9">
    <source>
        <dbReference type="Proteomes" id="UP000250043"/>
    </source>
</evidence>
<organism evidence="8 9">
    <name type="scientific">Obba rivulosa</name>
    <dbReference type="NCBI Taxonomy" id="1052685"/>
    <lineage>
        <taxon>Eukaryota</taxon>
        <taxon>Fungi</taxon>
        <taxon>Dikarya</taxon>
        <taxon>Basidiomycota</taxon>
        <taxon>Agaricomycotina</taxon>
        <taxon>Agaricomycetes</taxon>
        <taxon>Polyporales</taxon>
        <taxon>Gelatoporiaceae</taxon>
        <taxon>Obba</taxon>
    </lineage>
</organism>
<dbReference type="SMART" id="SM01271">
    <property type="entry name" value="LSM14"/>
    <property type="match status" value="1"/>
</dbReference>
<feature type="compositionally biased region" description="Low complexity" evidence="3">
    <location>
        <begin position="143"/>
        <end position="171"/>
    </location>
</feature>
<dbReference type="PROSITE" id="PS52002">
    <property type="entry name" value="SM"/>
    <property type="match status" value="1"/>
</dbReference>
<keyword evidence="9" id="KW-1185">Reference proteome</keyword>
<dbReference type="InterPro" id="IPR019050">
    <property type="entry name" value="FDF_dom"/>
</dbReference>
<evidence type="ECO:0000259" key="5">
    <source>
        <dbReference type="PROSITE" id="PS51513"/>
    </source>
</evidence>
<feature type="region of interest" description="Disordered" evidence="3">
    <location>
        <begin position="253"/>
        <end position="380"/>
    </location>
</feature>
<dbReference type="Pfam" id="PF12701">
    <property type="entry name" value="LSM14"/>
    <property type="match status" value="1"/>
</dbReference>
<protein>
    <recommendedName>
        <fullName evidence="10">Scd6-like Sm domain-containing protein</fullName>
    </recommendedName>
</protein>
<sequence length="380" mass="40148">MALSFIGKPISLISHSDVRYRGILAGIDPAASTIQLSNVFSMGTESRRPPDQFIPPVQEPYSYIIFRASEVKDLAVDDPQPRRNVHDDPAVLGASAPVMNAPYPPYAGTSYQQQPIPQPIPPQPAQAPQQPRQPTYPNRQPLNQQAPAQQTVPTTAVPAPAAVANGPVPAGIRNGRNNSVHSATTSLENVERALGDLRVSTSNGNVAAGAGHGRTRRGGRGQGGNKDVQAGDLRVPTTDFDFQSANARFDKVAVVSSPRGTPSSERDESGAAEDKSEEKAKEKEESDAAYNPKKSFFDSLSTGTLGPTVDNRGGRGGGRRGQGRNRREEERERNVATFGEPGGVGLMGPGAYVGGWGGYGRRGGGGRGRRGGRDTAAVAR</sequence>
<dbReference type="InterPro" id="IPR025609">
    <property type="entry name" value="Lsm14-like_N"/>
</dbReference>
<dbReference type="Pfam" id="PF09532">
    <property type="entry name" value="FDF"/>
    <property type="match status" value="1"/>
</dbReference>
<dbReference type="GO" id="GO:0003723">
    <property type="term" value="F:RNA binding"/>
    <property type="evidence" value="ECO:0007669"/>
    <property type="project" value="InterPro"/>
</dbReference>
<dbReference type="PANTHER" id="PTHR13586">
    <property type="entry name" value="SCD6 PROTEIN-RELATED"/>
    <property type="match status" value="1"/>
</dbReference>
<feature type="region of interest" description="Disordered" evidence="3">
    <location>
        <begin position="75"/>
        <end position="180"/>
    </location>
</feature>
<feature type="compositionally biased region" description="Basic and acidic residues" evidence="3">
    <location>
        <begin position="75"/>
        <end position="89"/>
    </location>
</feature>
<dbReference type="CDD" id="cd01736">
    <property type="entry name" value="LSm14_N"/>
    <property type="match status" value="1"/>
</dbReference>
<dbReference type="Proteomes" id="UP000250043">
    <property type="component" value="Unassembled WGS sequence"/>
</dbReference>
<feature type="short sequence motif" description="FFD box" evidence="1">
    <location>
        <begin position="288"/>
        <end position="304"/>
    </location>
</feature>
<dbReference type="InterPro" id="IPR010920">
    <property type="entry name" value="LSM_dom_sf"/>
</dbReference>
<dbReference type="InterPro" id="IPR025762">
    <property type="entry name" value="DFDF"/>
</dbReference>
<feature type="compositionally biased region" description="Basic and acidic residues" evidence="3">
    <location>
        <begin position="264"/>
        <end position="286"/>
    </location>
</feature>
<accession>A0A8E2DQG8</accession>
<feature type="domain" description="Sm" evidence="7">
    <location>
        <begin position="1"/>
        <end position="80"/>
    </location>
</feature>
<feature type="compositionally biased region" description="Basic and acidic residues" evidence="3">
    <location>
        <begin position="325"/>
        <end position="334"/>
    </location>
</feature>
<evidence type="ECO:0000313" key="8">
    <source>
        <dbReference type="EMBL" id="OCH93856.1"/>
    </source>
</evidence>
<feature type="domain" description="FFD box profile" evidence="5">
    <location>
        <begin position="288"/>
        <end position="304"/>
    </location>
</feature>
<evidence type="ECO:0000256" key="3">
    <source>
        <dbReference type="SAM" id="MobiDB-lite"/>
    </source>
</evidence>
<dbReference type="AlphaFoldDB" id="A0A8E2DQG8"/>
<dbReference type="InterPro" id="IPR025761">
    <property type="entry name" value="FFD_box"/>
</dbReference>
<evidence type="ECO:0000259" key="7">
    <source>
        <dbReference type="PROSITE" id="PS52002"/>
    </source>
</evidence>
<evidence type="ECO:0000259" key="6">
    <source>
        <dbReference type="PROSITE" id="PS51536"/>
    </source>
</evidence>
<dbReference type="EMBL" id="KV722350">
    <property type="protein sequence ID" value="OCH93856.1"/>
    <property type="molecule type" value="Genomic_DNA"/>
</dbReference>
<dbReference type="InterPro" id="IPR047575">
    <property type="entry name" value="Sm"/>
</dbReference>
<evidence type="ECO:0000256" key="2">
    <source>
        <dbReference type="PROSITE-ProRule" id="PRU00869"/>
    </source>
</evidence>
<feature type="compositionally biased region" description="Pro residues" evidence="3">
    <location>
        <begin position="116"/>
        <end position="125"/>
    </location>
</feature>
<feature type="short sequence motif" description="TFG box" evidence="2">
    <location>
        <begin position="322"/>
        <end position="342"/>
    </location>
</feature>
<dbReference type="Gene3D" id="2.30.30.100">
    <property type="match status" value="1"/>
</dbReference>
<evidence type="ECO:0008006" key="10">
    <source>
        <dbReference type="Google" id="ProtNLM"/>
    </source>
</evidence>